<evidence type="ECO:0000313" key="6">
    <source>
        <dbReference type="EMBL" id="ETI29038.1"/>
    </source>
</evidence>
<organism evidence="6 7">
    <name type="scientific">Cladophialophora carrionii CBS 160.54</name>
    <dbReference type="NCBI Taxonomy" id="1279043"/>
    <lineage>
        <taxon>Eukaryota</taxon>
        <taxon>Fungi</taxon>
        <taxon>Dikarya</taxon>
        <taxon>Ascomycota</taxon>
        <taxon>Pezizomycotina</taxon>
        <taxon>Eurotiomycetes</taxon>
        <taxon>Chaetothyriomycetidae</taxon>
        <taxon>Chaetothyriales</taxon>
        <taxon>Herpotrichiellaceae</taxon>
        <taxon>Cladophialophora</taxon>
    </lineage>
</organism>
<keyword evidence="3" id="KW-0539">Nucleus</keyword>
<dbReference type="GO" id="GO:0005634">
    <property type="term" value="C:nucleus"/>
    <property type="evidence" value="ECO:0007669"/>
    <property type="project" value="TreeGrafter"/>
</dbReference>
<proteinExistence type="predicted"/>
<protein>
    <recommendedName>
        <fullName evidence="5">Xylanolytic transcriptional activator regulatory domain-containing protein</fullName>
    </recommendedName>
</protein>
<dbReference type="PANTHER" id="PTHR47424:SF5">
    <property type="entry name" value="ZN(II)2CYS6 TRANSCRIPTION FACTOR (EUROFUNG)"/>
    <property type="match status" value="1"/>
</dbReference>
<dbReference type="InterPro" id="IPR007219">
    <property type="entry name" value="XnlR_reg_dom"/>
</dbReference>
<dbReference type="RefSeq" id="XP_008723112.1">
    <property type="nucleotide sequence ID" value="XM_008724890.1"/>
</dbReference>
<dbReference type="EMBL" id="KB822697">
    <property type="protein sequence ID" value="ETI29038.1"/>
    <property type="molecule type" value="Genomic_DNA"/>
</dbReference>
<gene>
    <name evidence="6" type="ORF">G647_01491</name>
</gene>
<dbReference type="Pfam" id="PF04082">
    <property type="entry name" value="Fungal_trans"/>
    <property type="match status" value="1"/>
</dbReference>
<feature type="domain" description="Xylanolytic transcriptional activator regulatory" evidence="5">
    <location>
        <begin position="233"/>
        <end position="308"/>
    </location>
</feature>
<keyword evidence="2" id="KW-0804">Transcription</keyword>
<dbReference type="AlphaFoldDB" id="V9DRU9"/>
<dbReference type="GO" id="GO:0008270">
    <property type="term" value="F:zinc ion binding"/>
    <property type="evidence" value="ECO:0007669"/>
    <property type="project" value="InterPro"/>
</dbReference>
<dbReference type="SMART" id="SM00906">
    <property type="entry name" value="Fungal_trans"/>
    <property type="match status" value="1"/>
</dbReference>
<dbReference type="GO" id="GO:0000978">
    <property type="term" value="F:RNA polymerase II cis-regulatory region sequence-specific DNA binding"/>
    <property type="evidence" value="ECO:0007669"/>
    <property type="project" value="TreeGrafter"/>
</dbReference>
<dbReference type="HOGENOM" id="CLU_008828_1_0_1"/>
<dbReference type="VEuPathDB" id="FungiDB:G647_01491"/>
<evidence type="ECO:0000256" key="1">
    <source>
        <dbReference type="ARBA" id="ARBA00023015"/>
    </source>
</evidence>
<evidence type="ECO:0000256" key="3">
    <source>
        <dbReference type="ARBA" id="ARBA00023242"/>
    </source>
</evidence>
<dbReference type="PANTHER" id="PTHR47424">
    <property type="entry name" value="REGULATORY PROTEIN GAL4"/>
    <property type="match status" value="1"/>
</dbReference>
<dbReference type="CDD" id="cd12148">
    <property type="entry name" value="fungal_TF_MHR"/>
    <property type="match status" value="1"/>
</dbReference>
<evidence type="ECO:0000259" key="5">
    <source>
        <dbReference type="SMART" id="SM00906"/>
    </source>
</evidence>
<dbReference type="Proteomes" id="UP000030678">
    <property type="component" value="Unassembled WGS sequence"/>
</dbReference>
<dbReference type="GeneID" id="19979984"/>
<dbReference type="GO" id="GO:0006351">
    <property type="term" value="P:DNA-templated transcription"/>
    <property type="evidence" value="ECO:0007669"/>
    <property type="project" value="InterPro"/>
</dbReference>
<accession>V9DRU9</accession>
<evidence type="ECO:0000256" key="4">
    <source>
        <dbReference type="SAM" id="MobiDB-lite"/>
    </source>
</evidence>
<evidence type="ECO:0000256" key="2">
    <source>
        <dbReference type="ARBA" id="ARBA00023163"/>
    </source>
</evidence>
<dbReference type="InterPro" id="IPR051127">
    <property type="entry name" value="Fungal_SecMet_Regulators"/>
</dbReference>
<name>V9DRU9_9EURO</name>
<reference evidence="6 7" key="1">
    <citation type="submission" date="2013-03" db="EMBL/GenBank/DDBJ databases">
        <title>The Genome Sequence of Cladophialophora carrionii CBS 160.54.</title>
        <authorList>
            <consortium name="The Broad Institute Genomics Platform"/>
            <person name="Cuomo C."/>
            <person name="de Hoog S."/>
            <person name="Gorbushina A."/>
            <person name="Walker B."/>
            <person name="Young S.K."/>
            <person name="Zeng Q."/>
            <person name="Gargeya S."/>
            <person name="Fitzgerald M."/>
            <person name="Haas B."/>
            <person name="Abouelleil A."/>
            <person name="Allen A.W."/>
            <person name="Alvarado L."/>
            <person name="Arachchi H.M."/>
            <person name="Berlin A.M."/>
            <person name="Chapman S.B."/>
            <person name="Gainer-Dewar J."/>
            <person name="Goldberg J."/>
            <person name="Griggs A."/>
            <person name="Gujja S."/>
            <person name="Hansen M."/>
            <person name="Howarth C."/>
            <person name="Imamovic A."/>
            <person name="Ireland A."/>
            <person name="Larimer J."/>
            <person name="McCowan C."/>
            <person name="Murphy C."/>
            <person name="Pearson M."/>
            <person name="Poon T.W."/>
            <person name="Priest M."/>
            <person name="Roberts A."/>
            <person name="Saif S."/>
            <person name="Shea T."/>
            <person name="Sisk P."/>
            <person name="Sykes S."/>
            <person name="Wortman J."/>
            <person name="Nusbaum C."/>
            <person name="Birren B."/>
        </authorList>
    </citation>
    <scope>NUCLEOTIDE SEQUENCE [LARGE SCALE GENOMIC DNA]</scope>
    <source>
        <strain evidence="6 7">CBS 160.54</strain>
    </source>
</reference>
<sequence>MAQGPHQNFAQLLAETRALTGDDPSFAADTGQSQTLSVSSRYRGLSNPSFSFALAQQSLELMSLGLSTDVYEAIPGSRTSSGPQPSRSSTVSHTQLPPDPLREMSRDQTHHLIDVFDDEVGHVYPVLDIVAVHQSADLLHNLIQLARQTRRDEPLDYKLSGVEEVEIDILLVVLANGLFLQEHSQSKLGLRLFDVVRGSMERLTSAAEVRTQHILFLLLSSISYFCQDEEILAWRTVGLAARLSQEIDLHRLGTILTTTRAGDEGVRIIRLFWSIYILDRRWSLGTGLPFTIKDSDIDMSLPKPDEGAGYLRAMADLYQLTGRAWSFISGGTSKMNGQREVNSEPPPNQRMLDYLQGQFLAWHRSLPLSLTFQNPKGRAMPDDREVEQPRRLQSLRAQLYLRSNEMRILLYRPLLFSPNLLRPRLATAKMVVSTATDSIRVLWHLHKMSGLYEKLQVCFNHFLESSVAVLFLALAHAPYHFASANKEGIGLAKEIIGNLAATSPVSRRLYRRIMHLEGLANGLQVIQGCGNLYQPSSRPPLPHTEIFDVATLSQEPQLYENATDWSDEAAQEPEWLPPHVGDEVHGTLLSNVDFSGQIPHTVEVVDSFEPQWEDGAFDGLFTTLASM</sequence>
<keyword evidence="1" id="KW-0805">Transcription regulation</keyword>
<dbReference type="GO" id="GO:0000981">
    <property type="term" value="F:DNA-binding transcription factor activity, RNA polymerase II-specific"/>
    <property type="evidence" value="ECO:0007669"/>
    <property type="project" value="TreeGrafter"/>
</dbReference>
<evidence type="ECO:0000313" key="7">
    <source>
        <dbReference type="Proteomes" id="UP000030678"/>
    </source>
</evidence>
<feature type="compositionally biased region" description="Polar residues" evidence="4">
    <location>
        <begin position="77"/>
        <end position="95"/>
    </location>
</feature>
<dbReference type="GO" id="GO:0000435">
    <property type="term" value="P:positive regulation of transcription from RNA polymerase II promoter by galactose"/>
    <property type="evidence" value="ECO:0007669"/>
    <property type="project" value="TreeGrafter"/>
</dbReference>
<feature type="region of interest" description="Disordered" evidence="4">
    <location>
        <begin position="74"/>
        <end position="103"/>
    </location>
</feature>